<dbReference type="SMART" id="SM00965">
    <property type="entry name" value="STN"/>
    <property type="match status" value="1"/>
</dbReference>
<evidence type="ECO:0000313" key="6">
    <source>
        <dbReference type="EMBL" id="MCL6294443.1"/>
    </source>
</evidence>
<keyword evidence="3" id="KW-0472">Membrane</keyword>
<dbReference type="Gene3D" id="2.40.170.20">
    <property type="entry name" value="TonB-dependent receptor, beta-barrel domain"/>
    <property type="match status" value="1"/>
</dbReference>
<evidence type="ECO:0000256" key="2">
    <source>
        <dbReference type="ARBA" id="ARBA00022448"/>
    </source>
</evidence>
<keyword evidence="4" id="KW-0998">Cell outer membrane</keyword>
<evidence type="ECO:0000256" key="1">
    <source>
        <dbReference type="ARBA" id="ARBA00004442"/>
    </source>
</evidence>
<comment type="caution">
    <text evidence="6">The sequence shown here is derived from an EMBL/GenBank/DDBJ whole genome shotgun (WGS) entry which is preliminary data.</text>
</comment>
<reference evidence="6" key="1">
    <citation type="submission" date="2022-05" db="EMBL/GenBank/DDBJ databases">
        <authorList>
            <person name="Park J.-S."/>
        </authorList>
    </citation>
    <scope>NUCLEOTIDE SEQUENCE</scope>
    <source>
        <strain evidence="6">2012CJ34-3</strain>
    </source>
</reference>
<dbReference type="InterPro" id="IPR036942">
    <property type="entry name" value="Beta-barrel_TonB_sf"/>
</dbReference>
<proteinExistence type="predicted"/>
<dbReference type="Proteomes" id="UP001165381">
    <property type="component" value="Unassembled WGS sequence"/>
</dbReference>
<feature type="domain" description="Secretin/TonB short N-terminal" evidence="5">
    <location>
        <begin position="44"/>
        <end position="95"/>
    </location>
</feature>
<dbReference type="Gene3D" id="3.55.50.30">
    <property type="match status" value="1"/>
</dbReference>
<evidence type="ECO:0000256" key="4">
    <source>
        <dbReference type="ARBA" id="ARBA00023237"/>
    </source>
</evidence>
<dbReference type="InterPro" id="IPR012910">
    <property type="entry name" value="Plug_dom"/>
</dbReference>
<evidence type="ECO:0000256" key="3">
    <source>
        <dbReference type="ARBA" id="ARBA00023136"/>
    </source>
</evidence>
<accession>A0ABT0QD62</accession>
<dbReference type="Gene3D" id="2.170.130.10">
    <property type="entry name" value="TonB-dependent receptor, plug domain"/>
    <property type="match status" value="1"/>
</dbReference>
<sequence length="783" mass="89008">MKYILFYLALFAFTIGNTQQKLNYNYVEKPLASVIADIQNESGVIFSFANAIIEGKQITLSEKDITLDELLVILEDQTGLKFKKVSESQIIITPKAKTPYNQVLDEVVISGYVTSGIDRNKDGSIDVTSKNLGILPGLVTPDISQSMQLIPGISTLDESASHIQIRGGTPDQNLILFDDIKLYSTGYLFGMFSAFNPYATEKARIFKSGTSAAYGDRISGIIDISTGETVPEKNESSLGIDGLSIDGFFKNKLNDKTALFLFARRSYADVAKSPTYNTYAETIFRNTGAPVFTADGSSINLETDDDYTEDTSTNKFSFYDVNAKLIYQPSEQHKIIFSNLITQNTLDFSFDKAGELRIDDQKVQNFGTSLRWDFDTSNQHKLIAKTYLSHYKSDYTNLEIINGNVTEETNSRKNKITDFGFEVQSKHTFDKKHTLQYGYQLSNTQVYFLLDKQEVFEPESNEFEELDQHNFKNAFFTEYQYRFRNAGFLSTGVRGVHYGSVKRAFLEPRITIEYPISKGFRVKTALERRHQPISQLVEFSQTELRLENNIWRLSDERFPLLKSDQVSGGLLFKKRGWTLDIDAYYKELEGLTSFTAGFSTPQLELSQGNSFIKGIDVLLKKKINTYRVWAGYTYNDIKFEFPSIQDGQFSGNNDITHAFRISNTLKVDSWQLSLGWQYRTGKPVTPINSFNSVGNIVVFGSVNSQRLKAFHRLDASAIYNFTPREDKDWKGQLGFSMLNIYNRKTPTSVTYRSEDEGSGLELKQVIQRFSLGFTPNISFRLFF</sequence>
<dbReference type="SUPFAM" id="SSF56935">
    <property type="entry name" value="Porins"/>
    <property type="match status" value="1"/>
</dbReference>
<gene>
    <name evidence="6" type="ORF">M3P09_05520</name>
</gene>
<name>A0ABT0QD62_9FLAO</name>
<dbReference type="RefSeq" id="WP_249972335.1">
    <property type="nucleotide sequence ID" value="NZ_JAMFLZ010000002.1"/>
</dbReference>
<evidence type="ECO:0000259" key="5">
    <source>
        <dbReference type="SMART" id="SM00965"/>
    </source>
</evidence>
<dbReference type="InterPro" id="IPR011662">
    <property type="entry name" value="Secretin/TonB_short_N"/>
</dbReference>
<protein>
    <submittedName>
        <fullName evidence="6">TonB-dependent receptor</fullName>
    </submittedName>
</protein>
<comment type="subcellular location">
    <subcellularLocation>
        <location evidence="1">Cell outer membrane</location>
    </subcellularLocation>
</comment>
<keyword evidence="7" id="KW-1185">Reference proteome</keyword>
<dbReference type="Pfam" id="PF07715">
    <property type="entry name" value="Plug"/>
    <property type="match status" value="1"/>
</dbReference>
<evidence type="ECO:0000313" key="7">
    <source>
        <dbReference type="Proteomes" id="UP001165381"/>
    </source>
</evidence>
<keyword evidence="2" id="KW-0813">Transport</keyword>
<dbReference type="EMBL" id="JAMFLZ010000002">
    <property type="protein sequence ID" value="MCL6294443.1"/>
    <property type="molecule type" value="Genomic_DNA"/>
</dbReference>
<keyword evidence="6" id="KW-0675">Receptor</keyword>
<organism evidence="6 7">
    <name type="scientific">Jejuia spongiicola</name>
    <dbReference type="NCBI Taxonomy" id="2942207"/>
    <lineage>
        <taxon>Bacteria</taxon>
        <taxon>Pseudomonadati</taxon>
        <taxon>Bacteroidota</taxon>
        <taxon>Flavobacteriia</taxon>
        <taxon>Flavobacteriales</taxon>
        <taxon>Flavobacteriaceae</taxon>
        <taxon>Jejuia</taxon>
    </lineage>
</organism>
<dbReference type="InterPro" id="IPR037066">
    <property type="entry name" value="Plug_dom_sf"/>
</dbReference>